<organism evidence="2 3">
    <name type="scientific">Phomopsis amygdali</name>
    <name type="common">Fusicoccum amygdali</name>
    <dbReference type="NCBI Taxonomy" id="1214568"/>
    <lineage>
        <taxon>Eukaryota</taxon>
        <taxon>Fungi</taxon>
        <taxon>Dikarya</taxon>
        <taxon>Ascomycota</taxon>
        <taxon>Pezizomycotina</taxon>
        <taxon>Sordariomycetes</taxon>
        <taxon>Sordariomycetidae</taxon>
        <taxon>Diaporthales</taxon>
        <taxon>Diaporthaceae</taxon>
        <taxon>Diaporthe</taxon>
    </lineage>
</organism>
<dbReference type="Proteomes" id="UP001265746">
    <property type="component" value="Unassembled WGS sequence"/>
</dbReference>
<accession>A0AAD9W2G6</accession>
<evidence type="ECO:0008006" key="4">
    <source>
        <dbReference type="Google" id="ProtNLM"/>
    </source>
</evidence>
<proteinExistence type="predicted"/>
<evidence type="ECO:0000256" key="1">
    <source>
        <dbReference type="SAM" id="Phobius"/>
    </source>
</evidence>
<gene>
    <name evidence="2" type="ORF">N8I77_009438</name>
</gene>
<dbReference type="AlphaFoldDB" id="A0AAD9W2G6"/>
<keyword evidence="3" id="KW-1185">Reference proteome</keyword>
<keyword evidence="1" id="KW-1133">Transmembrane helix</keyword>
<keyword evidence="1" id="KW-0812">Transmembrane</keyword>
<keyword evidence="1" id="KW-0472">Membrane</keyword>
<dbReference type="EMBL" id="JAUJFL010000005">
    <property type="protein sequence ID" value="KAK2602944.1"/>
    <property type="molecule type" value="Genomic_DNA"/>
</dbReference>
<protein>
    <recommendedName>
        <fullName evidence="4">Mid2 domain-containing protein</fullName>
    </recommendedName>
</protein>
<evidence type="ECO:0000313" key="3">
    <source>
        <dbReference type="Proteomes" id="UP001265746"/>
    </source>
</evidence>
<name>A0AAD9W2G6_PHOAM</name>
<sequence>MESPSPPVQVLETRRDTIPFDEVALQGLRRDLFEAGMQQRGSDTQLYKTNGSLDLMWNDATFFSYESLSISCVSCYVKGTAYASLLVDGDFNFTQALTQFHDQFWPEVKNISVEVWDQFKNWSQYVSDNVTDTVGDNVVSFFQTGDLDELDIDWSAYSFPTLDVDFDMNLTNIPETTLSLEFDDLELYMELEASLDAGQTYKVNLYPPEWYQPAGIKIGNQLVGVVITLELLLTLSTEVSISTGVHVKFDDGLTMEIAMFGSDVSSIKLTDGSFEFLPVTVGTSGVVFDATLRLGVTAGLNMSQDLGNELIKLAAGASATVYTDLARFTTNITTPESLELAARDDDCLMPVVESYEFGLGAQSGAFVQFREEKWGPTPNTSVQIYYTTLYSACAIDPASATAEIDARQTAPALLAERADLTATEVTSVVTITNVVCQSAGLRNCPASLQTTVQVTTTSTAIVSVAEGESPVFPATATTGKIAATAAFGDAVQKLKGSSGSPVSYVPPVATDGSGNGGGVSGVIGDAKDEYNGMSEEAKRLVIGLSAGLGGAFLVCVAAGICLCCKRRARKQNARARSDVREVHGVDASQPFLGAEPETRWKQAQSRVSIC</sequence>
<reference evidence="2" key="1">
    <citation type="submission" date="2023-06" db="EMBL/GenBank/DDBJ databases">
        <authorList>
            <person name="Noh H."/>
        </authorList>
    </citation>
    <scope>NUCLEOTIDE SEQUENCE</scope>
    <source>
        <strain evidence="2">DUCC20226</strain>
    </source>
</reference>
<comment type="caution">
    <text evidence="2">The sequence shown here is derived from an EMBL/GenBank/DDBJ whole genome shotgun (WGS) entry which is preliminary data.</text>
</comment>
<feature type="transmembrane region" description="Helical" evidence="1">
    <location>
        <begin position="540"/>
        <end position="564"/>
    </location>
</feature>
<evidence type="ECO:0000313" key="2">
    <source>
        <dbReference type="EMBL" id="KAK2602944.1"/>
    </source>
</evidence>